<dbReference type="InterPro" id="IPR020094">
    <property type="entry name" value="TruA/RsuA/RluB/E/F_N"/>
</dbReference>
<feature type="active site" description="Nucleophile" evidence="4">
    <location>
        <position position="60"/>
    </location>
</feature>
<feature type="binding site" evidence="5">
    <location>
        <position position="119"/>
    </location>
    <ligand>
        <name>substrate</name>
    </ligand>
</feature>
<organism evidence="7 8">
    <name type="scientific">Ditylenchus dipsaci</name>
    <dbReference type="NCBI Taxonomy" id="166011"/>
    <lineage>
        <taxon>Eukaryota</taxon>
        <taxon>Metazoa</taxon>
        <taxon>Ecdysozoa</taxon>
        <taxon>Nematoda</taxon>
        <taxon>Chromadorea</taxon>
        <taxon>Rhabditida</taxon>
        <taxon>Tylenchina</taxon>
        <taxon>Tylenchomorpha</taxon>
        <taxon>Sphaerularioidea</taxon>
        <taxon>Anguinidae</taxon>
        <taxon>Anguininae</taxon>
        <taxon>Ditylenchus</taxon>
    </lineage>
</organism>
<dbReference type="AlphaFoldDB" id="A0A915CYC1"/>
<dbReference type="Gene3D" id="3.30.70.580">
    <property type="entry name" value="Pseudouridine synthase I, catalytic domain, N-terminal subdomain"/>
    <property type="match status" value="1"/>
</dbReference>
<name>A0A915CYC1_9BILA</name>
<accession>A0A915CYC1</accession>
<dbReference type="InterPro" id="IPR041708">
    <property type="entry name" value="PUS1/PUS2-like"/>
</dbReference>
<dbReference type="SUPFAM" id="SSF55120">
    <property type="entry name" value="Pseudouridine synthase"/>
    <property type="match status" value="1"/>
</dbReference>
<evidence type="ECO:0000259" key="6">
    <source>
        <dbReference type="Pfam" id="PF01416"/>
    </source>
</evidence>
<dbReference type="WBParaSite" id="jg13880">
    <property type="protein sequence ID" value="jg13880"/>
    <property type="gene ID" value="jg13880"/>
</dbReference>
<protein>
    <submittedName>
        <fullName evidence="8">Pseudouridine synthase I TruA alpha/beta domain-containing protein</fullName>
    </submittedName>
</protein>
<dbReference type="GO" id="GO:0003723">
    <property type="term" value="F:RNA binding"/>
    <property type="evidence" value="ECO:0007669"/>
    <property type="project" value="InterPro"/>
</dbReference>
<keyword evidence="7" id="KW-1185">Reference proteome</keyword>
<dbReference type="CDD" id="cd02568">
    <property type="entry name" value="PseudoU_synth_PUS1_PUS2"/>
    <property type="match status" value="1"/>
</dbReference>
<dbReference type="PANTHER" id="PTHR11142">
    <property type="entry name" value="PSEUDOURIDYLATE SYNTHASE"/>
    <property type="match status" value="1"/>
</dbReference>
<dbReference type="GO" id="GO:0009982">
    <property type="term" value="F:pseudouridine synthase activity"/>
    <property type="evidence" value="ECO:0007669"/>
    <property type="project" value="InterPro"/>
</dbReference>
<dbReference type="Gene3D" id="3.30.70.660">
    <property type="entry name" value="Pseudouridine synthase I, catalytic domain, C-terminal subdomain"/>
    <property type="match status" value="1"/>
</dbReference>
<evidence type="ECO:0000313" key="8">
    <source>
        <dbReference type="WBParaSite" id="jg13880"/>
    </source>
</evidence>
<dbReference type="FunFam" id="3.30.70.660:FF:000002">
    <property type="entry name" value="tRNA pseudouridine synthase"/>
    <property type="match status" value="1"/>
</dbReference>
<evidence type="ECO:0000256" key="1">
    <source>
        <dbReference type="ARBA" id="ARBA00009375"/>
    </source>
</evidence>
<dbReference type="GO" id="GO:0005634">
    <property type="term" value="C:nucleus"/>
    <property type="evidence" value="ECO:0007669"/>
    <property type="project" value="TreeGrafter"/>
</dbReference>
<reference evidence="8" key="1">
    <citation type="submission" date="2022-11" db="UniProtKB">
        <authorList>
            <consortium name="WormBaseParasite"/>
        </authorList>
    </citation>
    <scope>IDENTIFICATION</scope>
</reference>
<dbReference type="InterPro" id="IPR020097">
    <property type="entry name" value="PsdUridine_synth_TruA_a/b_dom"/>
</dbReference>
<evidence type="ECO:0000256" key="3">
    <source>
        <dbReference type="ARBA" id="ARBA00023235"/>
    </source>
</evidence>
<dbReference type="GO" id="GO:1990481">
    <property type="term" value="P:mRNA pseudouridine synthesis"/>
    <property type="evidence" value="ECO:0007669"/>
    <property type="project" value="TreeGrafter"/>
</dbReference>
<sequence>MALDAKARIKFVRHALLLAYEGSNYYGMQYQGDKFPSIHETEDDYGDRRRLDISYASRTDKSVSATGQIVSAILPLYEDLTRTGVDTINRCLPDTIRVLGICRAPKSFNAKIWCDARTYCYVVPTYAFASCDELTDSDYRISEQRMKEVSQVLSVYEGFHNFFNYTSGKKYTEESVKRHIYSFGFADAPYLYYDEAHNVDVEFITIRVKGQSFMLHQIRKMIGTTIWLMRNLMSKADLWKSFRTKEWTFLKHQVWVSFWTSSTSIIWRKVWQDTFLSE</sequence>
<dbReference type="InterPro" id="IPR020103">
    <property type="entry name" value="PsdUridine_synth_cat_dom_sf"/>
</dbReference>
<dbReference type="Pfam" id="PF01416">
    <property type="entry name" value="PseudoU_synth_1"/>
    <property type="match status" value="1"/>
</dbReference>
<keyword evidence="2" id="KW-0819">tRNA processing</keyword>
<evidence type="ECO:0000256" key="4">
    <source>
        <dbReference type="PIRSR" id="PIRSR641708-1"/>
    </source>
</evidence>
<proteinExistence type="inferred from homology"/>
<evidence type="ECO:0000256" key="2">
    <source>
        <dbReference type="ARBA" id="ARBA00022694"/>
    </source>
</evidence>
<dbReference type="InterPro" id="IPR001406">
    <property type="entry name" value="PsdUridine_synth_TruA"/>
</dbReference>
<keyword evidence="3" id="KW-0413">Isomerase</keyword>
<comment type="similarity">
    <text evidence="1">Belongs to the tRNA pseudouridine synthase TruA family.</text>
</comment>
<dbReference type="GO" id="GO:0031119">
    <property type="term" value="P:tRNA pseudouridine synthesis"/>
    <property type="evidence" value="ECO:0007669"/>
    <property type="project" value="InterPro"/>
</dbReference>
<dbReference type="InterPro" id="IPR020095">
    <property type="entry name" value="PsdUridine_synth_TruA_C"/>
</dbReference>
<evidence type="ECO:0000256" key="5">
    <source>
        <dbReference type="PIRSR" id="PIRSR641708-2"/>
    </source>
</evidence>
<dbReference type="Proteomes" id="UP000887574">
    <property type="component" value="Unplaced"/>
</dbReference>
<evidence type="ECO:0000313" key="7">
    <source>
        <dbReference type="Proteomes" id="UP000887574"/>
    </source>
</evidence>
<feature type="domain" description="Pseudouridine synthase I TruA alpha/beta" evidence="6">
    <location>
        <begin position="156"/>
        <end position="235"/>
    </location>
</feature>
<dbReference type="PANTHER" id="PTHR11142:SF4">
    <property type="entry name" value="PSEUDOURIDYLATE SYNTHASE 1 HOMOLOG"/>
    <property type="match status" value="1"/>
</dbReference>